<protein>
    <submittedName>
        <fullName evidence="2">Uncharacterized protein</fullName>
    </submittedName>
</protein>
<keyword evidence="1" id="KW-1133">Transmembrane helix</keyword>
<reference evidence="2" key="1">
    <citation type="submission" date="2024-10" db="EMBL/GenBank/DDBJ databases">
        <authorList>
            <person name="Ryan C."/>
        </authorList>
    </citation>
    <scope>NUCLEOTIDE SEQUENCE [LARGE SCALE GENOMIC DNA]</scope>
</reference>
<gene>
    <name evidence="2" type="ORF">URODEC1_LOCUS11889</name>
</gene>
<evidence type="ECO:0000256" key="1">
    <source>
        <dbReference type="SAM" id="Phobius"/>
    </source>
</evidence>
<accession>A0ABC8WED1</accession>
<feature type="transmembrane region" description="Helical" evidence="1">
    <location>
        <begin position="109"/>
        <end position="130"/>
    </location>
</feature>
<evidence type="ECO:0000313" key="2">
    <source>
        <dbReference type="EMBL" id="CAL4905940.1"/>
    </source>
</evidence>
<organism evidence="2 3">
    <name type="scientific">Urochloa decumbens</name>
    <dbReference type="NCBI Taxonomy" id="240449"/>
    <lineage>
        <taxon>Eukaryota</taxon>
        <taxon>Viridiplantae</taxon>
        <taxon>Streptophyta</taxon>
        <taxon>Embryophyta</taxon>
        <taxon>Tracheophyta</taxon>
        <taxon>Spermatophyta</taxon>
        <taxon>Magnoliopsida</taxon>
        <taxon>Liliopsida</taxon>
        <taxon>Poales</taxon>
        <taxon>Poaceae</taxon>
        <taxon>PACMAD clade</taxon>
        <taxon>Panicoideae</taxon>
        <taxon>Panicodae</taxon>
        <taxon>Paniceae</taxon>
        <taxon>Melinidinae</taxon>
        <taxon>Urochloa</taxon>
    </lineage>
</organism>
<dbReference type="AlphaFoldDB" id="A0ABC8WED1"/>
<dbReference type="Proteomes" id="UP001497457">
    <property type="component" value="Chromosome 12b"/>
</dbReference>
<name>A0ABC8WED1_9POAL</name>
<proteinExistence type="predicted"/>
<evidence type="ECO:0000313" key="3">
    <source>
        <dbReference type="Proteomes" id="UP001497457"/>
    </source>
</evidence>
<keyword evidence="1" id="KW-0812">Transmembrane</keyword>
<sequence>MAAAATLARVLRGGRRSGAGSNLLLPLTPGIGRRAPLERAAGPLLPRLGAAGGVGVTGRRMLSQGLWGSMIRKVPEGPPHHSPELLIRHLNERLNTIESYAASCRRHCFVALMTLVAGGMMVSPLLLDYIRLQRLEGKVRKLCASVAEAKKKSRNVDIALHGT</sequence>
<keyword evidence="1" id="KW-0472">Membrane</keyword>
<keyword evidence="3" id="KW-1185">Reference proteome</keyword>
<dbReference type="EMBL" id="OZ075122">
    <property type="protein sequence ID" value="CAL4905940.1"/>
    <property type="molecule type" value="Genomic_DNA"/>
</dbReference>